<dbReference type="EMBL" id="GGEC01086938">
    <property type="protein sequence ID" value="MBX67422.1"/>
    <property type="molecule type" value="Transcribed_RNA"/>
</dbReference>
<organism evidence="1">
    <name type="scientific">Rhizophora mucronata</name>
    <name type="common">Asiatic mangrove</name>
    <dbReference type="NCBI Taxonomy" id="61149"/>
    <lineage>
        <taxon>Eukaryota</taxon>
        <taxon>Viridiplantae</taxon>
        <taxon>Streptophyta</taxon>
        <taxon>Embryophyta</taxon>
        <taxon>Tracheophyta</taxon>
        <taxon>Spermatophyta</taxon>
        <taxon>Magnoliopsida</taxon>
        <taxon>eudicotyledons</taxon>
        <taxon>Gunneridae</taxon>
        <taxon>Pentapetalae</taxon>
        <taxon>rosids</taxon>
        <taxon>fabids</taxon>
        <taxon>Malpighiales</taxon>
        <taxon>Rhizophoraceae</taxon>
        <taxon>Rhizophora</taxon>
    </lineage>
</organism>
<accession>A0A2P2QKB6</accession>
<reference evidence="1" key="1">
    <citation type="submission" date="2018-02" db="EMBL/GenBank/DDBJ databases">
        <title>Rhizophora mucronata_Transcriptome.</title>
        <authorList>
            <person name="Meera S.P."/>
            <person name="Sreeshan A."/>
            <person name="Augustine A."/>
        </authorList>
    </citation>
    <scope>NUCLEOTIDE SEQUENCE</scope>
    <source>
        <tissue evidence="1">Leaf</tissue>
    </source>
</reference>
<name>A0A2P2QKB6_RHIMU</name>
<evidence type="ECO:0000313" key="1">
    <source>
        <dbReference type="EMBL" id="MBX67422.1"/>
    </source>
</evidence>
<proteinExistence type="predicted"/>
<protein>
    <submittedName>
        <fullName evidence="1">Uncharacterized protein</fullName>
    </submittedName>
</protein>
<sequence length="41" mass="4768">MITAMFCARLDSQKNGRKFASLSTIRRTSVTTQRNHIRKNK</sequence>
<dbReference type="AlphaFoldDB" id="A0A2P2QKB6"/>